<evidence type="ECO:0000313" key="6">
    <source>
        <dbReference type="Proteomes" id="UP000663860"/>
    </source>
</evidence>
<evidence type="ECO:0000313" key="3">
    <source>
        <dbReference type="EMBL" id="CAF1057098.1"/>
    </source>
</evidence>
<reference evidence="2" key="1">
    <citation type="submission" date="2021-02" db="EMBL/GenBank/DDBJ databases">
        <authorList>
            <person name="Nowell W R."/>
        </authorList>
    </citation>
    <scope>NUCLEOTIDE SEQUENCE</scope>
</reference>
<dbReference type="InterPro" id="IPR005135">
    <property type="entry name" value="Endo/exonuclease/phosphatase"/>
</dbReference>
<dbReference type="Pfam" id="PF03372">
    <property type="entry name" value="Exo_endo_phos"/>
    <property type="match status" value="1"/>
</dbReference>
<evidence type="ECO:0000259" key="1">
    <source>
        <dbReference type="Pfam" id="PF03372"/>
    </source>
</evidence>
<dbReference type="Proteomes" id="UP000663891">
    <property type="component" value="Unassembled WGS sequence"/>
</dbReference>
<dbReference type="AlphaFoldDB" id="A0A814EE48"/>
<dbReference type="Proteomes" id="UP000663881">
    <property type="component" value="Unassembled WGS sequence"/>
</dbReference>
<protein>
    <recommendedName>
        <fullName evidence="1">Endonuclease/exonuclease/phosphatase domain-containing protein</fullName>
    </recommendedName>
</protein>
<comment type="caution">
    <text evidence="2">The sequence shown here is derived from an EMBL/GenBank/DDBJ whole genome shotgun (WGS) entry which is preliminary data.</text>
</comment>
<sequence length="331" mass="38534">MTIRVVSYNILVPIFAEQPDYYAKCQPQYLKTDYRWNLIQSQLEQEIVNHENTIICLQELSLPLLTKFELFFRRLNYTFFHNLYGRQHDDYMGVGIAIPMSIPMKDISIIKVGDYIQKICKSREQTPSLYSRIWNWYDSIIGKTIYLSDPWHTAMHNANALICLQIVIDGKSLCIGTYHMPCLFKIPDVMAIHASIVKDLMYEQAAGQDFILAGDFNTKPRDLSYKVLTQKNYNDYNFPRSNMYEISYQPNIEQVLKSAYREKNGTEPFYTNFADTPKASKFCETLDYIFFTGHLTVENVLELPDHPDSGSYPDETHPSDHLMIAATFRLT</sequence>
<dbReference type="EMBL" id="CAJNOE010000139">
    <property type="protein sequence ID" value="CAF0967652.1"/>
    <property type="molecule type" value="Genomic_DNA"/>
</dbReference>
<dbReference type="EMBL" id="CAJOBB010000315">
    <property type="protein sequence ID" value="CAF3648189.1"/>
    <property type="molecule type" value="Genomic_DNA"/>
</dbReference>
<evidence type="ECO:0000313" key="2">
    <source>
        <dbReference type="EMBL" id="CAF0967652.1"/>
    </source>
</evidence>
<evidence type="ECO:0000313" key="4">
    <source>
        <dbReference type="EMBL" id="CAF3648189.1"/>
    </source>
</evidence>
<accession>A0A814EE48</accession>
<dbReference type="PANTHER" id="PTHR12121">
    <property type="entry name" value="CARBON CATABOLITE REPRESSOR PROTEIN 4"/>
    <property type="match status" value="1"/>
</dbReference>
<dbReference type="GO" id="GO:0000175">
    <property type="term" value="F:3'-5'-RNA exonuclease activity"/>
    <property type="evidence" value="ECO:0007669"/>
    <property type="project" value="TreeGrafter"/>
</dbReference>
<dbReference type="InterPro" id="IPR050410">
    <property type="entry name" value="CCR4/nocturin_mRNA_transcr"/>
</dbReference>
<evidence type="ECO:0000313" key="5">
    <source>
        <dbReference type="EMBL" id="CAF3662834.1"/>
    </source>
</evidence>
<dbReference type="EMBL" id="CAJNON010000165">
    <property type="protein sequence ID" value="CAF1057098.1"/>
    <property type="molecule type" value="Genomic_DNA"/>
</dbReference>
<dbReference type="Proteomes" id="UP000663868">
    <property type="component" value="Unassembled WGS sequence"/>
</dbReference>
<name>A0A814EE48_9BILA</name>
<dbReference type="Gene3D" id="3.60.10.10">
    <property type="entry name" value="Endonuclease/exonuclease/phosphatase"/>
    <property type="match status" value="1"/>
</dbReference>
<gene>
    <name evidence="2" type="ORF">IZO911_LOCUS15862</name>
    <name evidence="4" type="ORF">KXQ929_LOCUS7595</name>
    <name evidence="5" type="ORF">OKA104_LOCUS9889</name>
    <name evidence="3" type="ORF">VCS650_LOCUS17731</name>
</gene>
<dbReference type="SUPFAM" id="SSF56219">
    <property type="entry name" value="DNase I-like"/>
    <property type="match status" value="1"/>
</dbReference>
<organism evidence="2 6">
    <name type="scientific">Adineta steineri</name>
    <dbReference type="NCBI Taxonomy" id="433720"/>
    <lineage>
        <taxon>Eukaryota</taxon>
        <taxon>Metazoa</taxon>
        <taxon>Spiralia</taxon>
        <taxon>Gnathifera</taxon>
        <taxon>Rotifera</taxon>
        <taxon>Eurotatoria</taxon>
        <taxon>Bdelloidea</taxon>
        <taxon>Adinetida</taxon>
        <taxon>Adinetidae</taxon>
        <taxon>Adineta</taxon>
    </lineage>
</organism>
<dbReference type="InterPro" id="IPR036691">
    <property type="entry name" value="Endo/exonu/phosph_ase_sf"/>
</dbReference>
<dbReference type="OrthoDB" id="2866996at2759"/>
<feature type="domain" description="Endonuclease/exonuclease/phosphatase" evidence="1">
    <location>
        <begin position="42"/>
        <end position="321"/>
    </location>
</feature>
<dbReference type="Proteomes" id="UP000663860">
    <property type="component" value="Unassembled WGS sequence"/>
</dbReference>
<dbReference type="PANTHER" id="PTHR12121:SF101">
    <property type="entry name" value="ENDONUCLEASE_EXONUCLEASE_PHOSPHATASE DOMAIN-CONTAINING PROTEIN"/>
    <property type="match status" value="1"/>
</dbReference>
<proteinExistence type="predicted"/>
<dbReference type="EMBL" id="CAJOAY010000428">
    <property type="protein sequence ID" value="CAF3662834.1"/>
    <property type="molecule type" value="Genomic_DNA"/>
</dbReference>